<dbReference type="PANTHER" id="PTHR40758:SF1">
    <property type="entry name" value="CONSERVED PROTEIN"/>
    <property type="match status" value="1"/>
</dbReference>
<accession>A0ABV2W8L8</accession>
<evidence type="ECO:0000259" key="2">
    <source>
        <dbReference type="Pfam" id="PF11716"/>
    </source>
</evidence>
<dbReference type="Pfam" id="PF11716">
    <property type="entry name" value="MDMPI_N"/>
    <property type="match status" value="1"/>
</dbReference>
<sequence>MEITEHIKYLATDGQLLADAAELTGPDAPVPACPGWQVRDLLRHTGAVHRWATAFVAEGYASFRPFPDEPDLDGAELLDWFREGHGRLVAALTEASDALECWTFLPAPSARAFWARRQAHETAVHRVDAQAALGTDVTEPGPEFAADGIDELLRGFHAREKSRVRTPEPAVLRVRTTDTGDVWTVRLSDRVPHTERTAEGPADCELSGPAAQLYLTLWNRPPAGDGATAVTASGDQRLARLWRETSAIV</sequence>
<feature type="domain" description="Mycothiol-dependent maleylpyruvate isomerase metal-binding" evidence="2">
    <location>
        <begin position="15"/>
        <end position="130"/>
    </location>
</feature>
<dbReference type="NCBIfam" id="TIGR03083">
    <property type="entry name" value="maleylpyruvate isomerase family mycothiol-dependent enzyme"/>
    <property type="match status" value="1"/>
</dbReference>
<comment type="caution">
    <text evidence="3">The sequence shown here is derived from an EMBL/GenBank/DDBJ whole genome shotgun (WGS) entry which is preliminary data.</text>
</comment>
<evidence type="ECO:0000313" key="3">
    <source>
        <dbReference type="EMBL" id="MEU0709883.1"/>
    </source>
</evidence>
<dbReference type="Pfam" id="PF07398">
    <property type="entry name" value="MDMPI_C"/>
    <property type="match status" value="1"/>
</dbReference>
<dbReference type="InterPro" id="IPR034660">
    <property type="entry name" value="DinB/YfiT-like"/>
</dbReference>
<evidence type="ECO:0000313" key="4">
    <source>
        <dbReference type="Proteomes" id="UP001550378"/>
    </source>
</evidence>
<dbReference type="InterPro" id="IPR010872">
    <property type="entry name" value="MDMPI_C-term_domain"/>
</dbReference>
<dbReference type="PANTHER" id="PTHR40758">
    <property type="entry name" value="CONSERVED PROTEIN"/>
    <property type="match status" value="1"/>
</dbReference>
<name>A0ABV2W8L8_9ACTN</name>
<evidence type="ECO:0000259" key="1">
    <source>
        <dbReference type="Pfam" id="PF07398"/>
    </source>
</evidence>
<reference evidence="3 4" key="1">
    <citation type="submission" date="2024-06" db="EMBL/GenBank/DDBJ databases">
        <title>The Natural Products Discovery Center: Release of the First 8490 Sequenced Strains for Exploring Actinobacteria Biosynthetic Diversity.</title>
        <authorList>
            <person name="Kalkreuter E."/>
            <person name="Kautsar S.A."/>
            <person name="Yang D."/>
            <person name="Bader C.D."/>
            <person name="Teijaro C.N."/>
            <person name="Fluegel L."/>
            <person name="Davis C.M."/>
            <person name="Simpson J.R."/>
            <person name="Lauterbach L."/>
            <person name="Steele A.D."/>
            <person name="Gui C."/>
            <person name="Meng S."/>
            <person name="Li G."/>
            <person name="Viehrig K."/>
            <person name="Ye F."/>
            <person name="Su P."/>
            <person name="Kiefer A.F."/>
            <person name="Nichols A."/>
            <person name="Cepeda A.J."/>
            <person name="Yan W."/>
            <person name="Fan B."/>
            <person name="Jiang Y."/>
            <person name="Adhikari A."/>
            <person name="Zheng C.-J."/>
            <person name="Schuster L."/>
            <person name="Cowan T.M."/>
            <person name="Smanski M.J."/>
            <person name="Chevrette M.G."/>
            <person name="De Carvalho L.P.S."/>
            <person name="Shen B."/>
        </authorList>
    </citation>
    <scope>NUCLEOTIDE SEQUENCE [LARGE SCALE GENOMIC DNA]</scope>
    <source>
        <strain evidence="3 4">NPDC006337</strain>
    </source>
</reference>
<feature type="domain" description="MDMPI C-terminal" evidence="1">
    <location>
        <begin position="143"/>
        <end position="239"/>
    </location>
</feature>
<dbReference type="EMBL" id="JBEXZR010000020">
    <property type="protein sequence ID" value="MEU0709883.1"/>
    <property type="molecule type" value="Genomic_DNA"/>
</dbReference>
<gene>
    <name evidence="3" type="ORF">ABZ508_21230</name>
</gene>
<dbReference type="InterPro" id="IPR017517">
    <property type="entry name" value="Maleyloyr_isom"/>
</dbReference>
<dbReference type="InterPro" id="IPR024344">
    <property type="entry name" value="MDMPI_metal-binding"/>
</dbReference>
<dbReference type="SUPFAM" id="SSF109854">
    <property type="entry name" value="DinB/YfiT-like putative metalloenzymes"/>
    <property type="match status" value="1"/>
</dbReference>
<proteinExistence type="predicted"/>
<dbReference type="RefSeq" id="WP_359653250.1">
    <property type="nucleotide sequence ID" value="NZ_JBEXZO010000001.1"/>
</dbReference>
<protein>
    <submittedName>
        <fullName evidence="3">Maleylpyruvate isomerase family mycothiol-dependent enzyme</fullName>
    </submittedName>
</protein>
<dbReference type="Proteomes" id="UP001550378">
    <property type="component" value="Unassembled WGS sequence"/>
</dbReference>
<keyword evidence="4" id="KW-1185">Reference proteome</keyword>
<dbReference type="GO" id="GO:0016853">
    <property type="term" value="F:isomerase activity"/>
    <property type="evidence" value="ECO:0007669"/>
    <property type="project" value="UniProtKB-KW"/>
</dbReference>
<organism evidence="3 4">
    <name type="scientific">Streptomyces lavendulocolor</name>
    <dbReference type="NCBI Taxonomy" id="67316"/>
    <lineage>
        <taxon>Bacteria</taxon>
        <taxon>Bacillati</taxon>
        <taxon>Actinomycetota</taxon>
        <taxon>Actinomycetes</taxon>
        <taxon>Kitasatosporales</taxon>
        <taxon>Streptomycetaceae</taxon>
        <taxon>Streptomyces</taxon>
    </lineage>
</organism>
<keyword evidence="3" id="KW-0413">Isomerase</keyword>